<organism evidence="1">
    <name type="scientific">Tuwongella immobilis</name>
    <dbReference type="NCBI Taxonomy" id="692036"/>
    <lineage>
        <taxon>Bacteria</taxon>
        <taxon>Pseudomonadati</taxon>
        <taxon>Planctomycetota</taxon>
        <taxon>Planctomycetia</taxon>
        <taxon>Gemmatales</taxon>
        <taxon>Gemmataceae</taxon>
        <taxon>Tuwongella</taxon>
    </lineage>
</organism>
<dbReference type="PANTHER" id="PTHR21174:SF0">
    <property type="entry name" value="HD PHOSPHOHYDROLASE FAMILY PROTEIN-RELATED"/>
    <property type="match status" value="1"/>
</dbReference>
<name>A0A6C2YVQ9_9BACT</name>
<dbReference type="PIRSF" id="PIRSF035170">
    <property type="entry name" value="HD_phosphohydro"/>
    <property type="match status" value="1"/>
</dbReference>
<gene>
    <name evidence="1" type="ORF">GMBLW1_34830</name>
</gene>
<dbReference type="KEGG" id="tim:GMBLW1_34830"/>
<dbReference type="EMBL" id="LR586016">
    <property type="protein sequence ID" value="VIP05710.1"/>
    <property type="molecule type" value="Genomic_DNA"/>
</dbReference>
<dbReference type="Proteomes" id="UP000464378">
    <property type="component" value="Chromosome"/>
</dbReference>
<dbReference type="SUPFAM" id="SSF109604">
    <property type="entry name" value="HD-domain/PDEase-like"/>
    <property type="match status" value="1"/>
</dbReference>
<sequence>MLSPERINILQIQWARLLDRYGVTPAAAYPVFDELLAAYAQPGRYYHTLEHIAEVLKVLSKLIDLAEHPADLMLAAWFHDAVYDPTAVDNEAQSAALARRLLAPLGLSEESLARIETMILATRHGAAESSQSVGDAVLLQDADLSILGSAESRYLRYAADIRREYRHVPDTEYRDGRLRVLQGFLNRAAIYQTERMAAVGEAPARANLEAEIARLHSGEFSQSVDPSVSMP</sequence>
<keyword evidence="2" id="KW-1185">Reference proteome</keyword>
<accession>A0A6C2YVQ9</accession>
<proteinExistence type="predicted"/>
<dbReference type="InterPro" id="IPR009218">
    <property type="entry name" value="HD_phosphohydro"/>
</dbReference>
<evidence type="ECO:0000313" key="1">
    <source>
        <dbReference type="EMBL" id="VIP05710.1"/>
    </source>
</evidence>
<evidence type="ECO:0008006" key="3">
    <source>
        <dbReference type="Google" id="ProtNLM"/>
    </source>
</evidence>
<dbReference type="AlphaFoldDB" id="A0A6C2YVQ9"/>
<dbReference type="Gene3D" id="1.10.3210.10">
    <property type="entry name" value="Hypothetical protein af1432"/>
    <property type="match status" value="1"/>
</dbReference>
<evidence type="ECO:0000313" key="2">
    <source>
        <dbReference type="Proteomes" id="UP000464378"/>
    </source>
</evidence>
<dbReference type="PANTHER" id="PTHR21174">
    <property type="match status" value="1"/>
</dbReference>
<dbReference type="InParanoid" id="A0A6C2YVQ9"/>
<dbReference type="EMBL" id="LR593887">
    <property type="protein sequence ID" value="VTS08776.1"/>
    <property type="molecule type" value="Genomic_DNA"/>
</dbReference>
<protein>
    <recommendedName>
        <fullName evidence="3">Metal-dependent HD superfamily phosphohydrolase</fullName>
    </recommendedName>
</protein>
<reference evidence="1" key="1">
    <citation type="submission" date="2019-04" db="EMBL/GenBank/DDBJ databases">
        <authorList>
            <consortium name="Science for Life Laboratories"/>
        </authorList>
    </citation>
    <scope>NUCLEOTIDE SEQUENCE</scope>
    <source>
        <strain evidence="1">MBLW1</strain>
    </source>
</reference>